<evidence type="ECO:0000313" key="2">
    <source>
        <dbReference type="Proteomes" id="UP001060336"/>
    </source>
</evidence>
<dbReference type="AlphaFoldDB" id="A0A9J7APS5"/>
<protein>
    <submittedName>
        <fullName evidence="1">Uncharacterized protein</fullName>
    </submittedName>
</protein>
<dbReference type="EMBL" id="CP102480">
    <property type="protein sequence ID" value="UUX48914.1"/>
    <property type="molecule type" value="Genomic_DNA"/>
</dbReference>
<sequence length="69" mass="7713">MNAAPMNAALRNIVAEHDNKTLRLRRAHEDLIDTAARVACTQGRRFEANKASPVKLRERISNESDEVLG</sequence>
<dbReference type="KEGG" id="naci:NUH88_16105"/>
<keyword evidence="2" id="KW-1185">Reference proteome</keyword>
<gene>
    <name evidence="1" type="ORF">NUH88_16105</name>
</gene>
<name>A0A9J7APS5_9PROT</name>
<accession>A0A9J7APS5</accession>
<evidence type="ECO:0000313" key="1">
    <source>
        <dbReference type="EMBL" id="UUX48914.1"/>
    </source>
</evidence>
<dbReference type="RefSeq" id="WP_257767415.1">
    <property type="nucleotide sequence ID" value="NZ_CP102480.1"/>
</dbReference>
<dbReference type="Proteomes" id="UP001060336">
    <property type="component" value="Chromosome"/>
</dbReference>
<proteinExistence type="predicted"/>
<organism evidence="1 2">
    <name type="scientific">Nisaea acidiphila</name>
    <dbReference type="NCBI Taxonomy" id="1862145"/>
    <lineage>
        <taxon>Bacteria</taxon>
        <taxon>Pseudomonadati</taxon>
        <taxon>Pseudomonadota</taxon>
        <taxon>Alphaproteobacteria</taxon>
        <taxon>Rhodospirillales</taxon>
        <taxon>Thalassobaculaceae</taxon>
        <taxon>Nisaea</taxon>
    </lineage>
</organism>
<reference evidence="1" key="1">
    <citation type="submission" date="2022-08" db="EMBL/GenBank/DDBJ databases">
        <title>Nisaea acidiphila sp. nov., isolated from a marine algal debris and emended description of the genus Nisaea Urios et al. 2008.</title>
        <authorList>
            <person name="Kwon K."/>
        </authorList>
    </citation>
    <scope>NUCLEOTIDE SEQUENCE</scope>
    <source>
        <strain evidence="1">MEBiC11861</strain>
    </source>
</reference>